<keyword evidence="8" id="KW-1185">Reference proteome</keyword>
<organism evidence="7 8">
    <name type="scientific">Nocardioides oceani</name>
    <dbReference type="NCBI Taxonomy" id="3058369"/>
    <lineage>
        <taxon>Bacteria</taxon>
        <taxon>Bacillati</taxon>
        <taxon>Actinomycetota</taxon>
        <taxon>Actinomycetes</taxon>
        <taxon>Propionibacteriales</taxon>
        <taxon>Nocardioidaceae</taxon>
        <taxon>Nocardioides</taxon>
    </lineage>
</organism>
<evidence type="ECO:0000313" key="8">
    <source>
        <dbReference type="Proteomes" id="UP001168620"/>
    </source>
</evidence>
<reference evidence="7" key="1">
    <citation type="submission" date="2023-06" db="EMBL/GenBank/DDBJ databases">
        <title>Draft genome sequence of Nocardioides sp. SOB77.</title>
        <authorList>
            <person name="Zhang G."/>
        </authorList>
    </citation>
    <scope>NUCLEOTIDE SEQUENCE</scope>
    <source>
        <strain evidence="7">SOB77</strain>
    </source>
</reference>
<comment type="caution">
    <text evidence="7">The sequence shown here is derived from an EMBL/GenBank/DDBJ whole genome shotgun (WGS) entry which is preliminary data.</text>
</comment>
<feature type="transmembrane region" description="Helical" evidence="5">
    <location>
        <begin position="63"/>
        <end position="85"/>
    </location>
</feature>
<keyword evidence="3 5" id="KW-1133">Transmembrane helix</keyword>
<proteinExistence type="predicted"/>
<keyword evidence="2 5" id="KW-0812">Transmembrane</keyword>
<evidence type="ECO:0000259" key="6">
    <source>
        <dbReference type="Pfam" id="PF02656"/>
    </source>
</evidence>
<comment type="subcellular location">
    <subcellularLocation>
        <location evidence="1">Endomembrane system</location>
        <topology evidence="1">Multi-pass membrane protein</topology>
    </subcellularLocation>
</comment>
<name>A0ABT8FCW6_9ACTN</name>
<evidence type="ECO:0000256" key="1">
    <source>
        <dbReference type="ARBA" id="ARBA00004127"/>
    </source>
</evidence>
<dbReference type="Pfam" id="PF02656">
    <property type="entry name" value="DUF202"/>
    <property type="match status" value="1"/>
</dbReference>
<evidence type="ECO:0000256" key="4">
    <source>
        <dbReference type="ARBA" id="ARBA00023136"/>
    </source>
</evidence>
<dbReference type="EMBL" id="JAUHJQ010000002">
    <property type="protein sequence ID" value="MDN4172405.1"/>
    <property type="molecule type" value="Genomic_DNA"/>
</dbReference>
<sequence length="128" mass="13565">MPRTVPTGGCAMMRGMGAYDEGGEPDPRYTLANERTFLAWVRTALAVMAGAVALHSLEVPEPAWLRQTMVVVLVLLGGGTTALAYRRWSLVERAMRTGRPLPRFGLGAVMTGAVLVAAVLLAVTLALG</sequence>
<accession>A0ABT8FCW6</accession>
<evidence type="ECO:0000256" key="2">
    <source>
        <dbReference type="ARBA" id="ARBA00022692"/>
    </source>
</evidence>
<feature type="transmembrane region" description="Helical" evidence="5">
    <location>
        <begin position="106"/>
        <end position="127"/>
    </location>
</feature>
<feature type="transmembrane region" description="Helical" evidence="5">
    <location>
        <begin position="37"/>
        <end position="57"/>
    </location>
</feature>
<keyword evidence="4 5" id="KW-0472">Membrane</keyword>
<feature type="domain" description="DUF202" evidence="6">
    <location>
        <begin position="29"/>
        <end position="93"/>
    </location>
</feature>
<dbReference type="RefSeq" id="WP_300951328.1">
    <property type="nucleotide sequence ID" value="NZ_JAUHJQ010000002.1"/>
</dbReference>
<evidence type="ECO:0000256" key="3">
    <source>
        <dbReference type="ARBA" id="ARBA00022989"/>
    </source>
</evidence>
<dbReference type="Proteomes" id="UP001168620">
    <property type="component" value="Unassembled WGS sequence"/>
</dbReference>
<protein>
    <submittedName>
        <fullName evidence="7">DUF202 domain-containing protein</fullName>
    </submittedName>
</protein>
<evidence type="ECO:0000256" key="5">
    <source>
        <dbReference type="SAM" id="Phobius"/>
    </source>
</evidence>
<evidence type="ECO:0000313" key="7">
    <source>
        <dbReference type="EMBL" id="MDN4172405.1"/>
    </source>
</evidence>
<gene>
    <name evidence="7" type="ORF">QWY28_05585</name>
</gene>
<dbReference type="InterPro" id="IPR003807">
    <property type="entry name" value="DUF202"/>
</dbReference>